<dbReference type="EMBL" id="BNDZ01000005">
    <property type="protein sequence ID" value="GHI45993.1"/>
    <property type="molecule type" value="Genomic_DNA"/>
</dbReference>
<accession>A0AA37FER3</accession>
<evidence type="ECO:0000256" key="1">
    <source>
        <dbReference type="SAM" id="MobiDB-lite"/>
    </source>
</evidence>
<dbReference type="Gene3D" id="3.40.50.11550">
    <property type="match status" value="1"/>
</dbReference>
<feature type="region of interest" description="Disordered" evidence="1">
    <location>
        <begin position="1"/>
        <end position="40"/>
    </location>
</feature>
<evidence type="ECO:0000313" key="3">
    <source>
        <dbReference type="Proteomes" id="UP001051844"/>
    </source>
</evidence>
<feature type="region of interest" description="Disordered" evidence="1">
    <location>
        <begin position="428"/>
        <end position="450"/>
    </location>
</feature>
<dbReference type="SUPFAM" id="SSF159501">
    <property type="entry name" value="EreA/ChaN-like"/>
    <property type="match status" value="1"/>
</dbReference>
<feature type="compositionally biased region" description="Low complexity" evidence="1">
    <location>
        <begin position="64"/>
        <end position="76"/>
    </location>
</feature>
<dbReference type="AlphaFoldDB" id="A0AA37FER3"/>
<feature type="compositionally biased region" description="Basic residues" evidence="1">
    <location>
        <begin position="97"/>
        <end position="106"/>
    </location>
</feature>
<reference evidence="2" key="1">
    <citation type="submission" date="2022-09" db="EMBL/GenBank/DDBJ databases">
        <title>Whole genome shotgun sequence of Streptomyces albidoflavus NBRC 12854.</title>
        <authorList>
            <person name="Komaki H."/>
            <person name="Tamura T."/>
        </authorList>
    </citation>
    <scope>NUCLEOTIDE SEQUENCE</scope>
    <source>
        <strain evidence="2">NBRC 12854</strain>
    </source>
</reference>
<proteinExistence type="predicted"/>
<feature type="compositionally biased region" description="Basic and acidic residues" evidence="1">
    <location>
        <begin position="1"/>
        <end position="12"/>
    </location>
</feature>
<name>A0AA37FER3_9ACTN</name>
<comment type="caution">
    <text evidence="2">The sequence shown here is derived from an EMBL/GenBank/DDBJ whole genome shotgun (WGS) entry which is preliminary data.</text>
</comment>
<sequence>MRRDEERAEGRLPGRAPWVRSQEREGEALRAPLVTDADRLTPDTAARLQGLAGNAALARIAGARTPAPAAAAGSAPVQRVTEEELHRHPPGSSLRVRGPRRSRKKDRTPNQVEDPALWRNIEAAAGGRPGLDVEKQRLEISEDPQTLKEQDSGLRDQLSAAAFRRPDRDPQAVQHNEMLEDMGRADPRTRPYWDGQNARDHALLAATSALGHERPEAGGDPAFAGAVDDKLSQIARILEGVEGLLAEHEGVIIGDKHKGTPTWAFLTANLARLKSAGVKTVYLESLREDSHQAEIDAYLRSGTLSEGMTRFLSEYDRINDVTGRGMTEFLPEARRQGVRVVGVDGRPARRQRGPESSHRRAATMNTYAEQAVRRDREGREDPGRYLMELGTAHGAAHRSDSGAPVSFDGQEFPEVFPGMSELLGVPAVTYTDREHPETSGLRRVRPGERE</sequence>
<evidence type="ECO:0000313" key="2">
    <source>
        <dbReference type="EMBL" id="GHI45993.1"/>
    </source>
</evidence>
<dbReference type="RefSeq" id="WP_226660245.1">
    <property type="nucleotide sequence ID" value="NZ_BNDZ01000005.1"/>
</dbReference>
<feature type="region of interest" description="Disordered" evidence="1">
    <location>
        <begin position="64"/>
        <end position="117"/>
    </location>
</feature>
<protein>
    <submittedName>
        <fullName evidence="2">Uncharacterized protein</fullName>
    </submittedName>
</protein>
<gene>
    <name evidence="2" type="ORF">ScoT_21670</name>
</gene>
<dbReference type="Proteomes" id="UP001051844">
    <property type="component" value="Unassembled WGS sequence"/>
</dbReference>
<organism evidence="2 3">
    <name type="scientific">Streptomyces albidoflavus</name>
    <dbReference type="NCBI Taxonomy" id="1886"/>
    <lineage>
        <taxon>Bacteria</taxon>
        <taxon>Bacillati</taxon>
        <taxon>Actinomycetota</taxon>
        <taxon>Actinomycetes</taxon>
        <taxon>Kitasatosporales</taxon>
        <taxon>Streptomycetaceae</taxon>
        <taxon>Streptomyces</taxon>
        <taxon>Streptomyces albidoflavus group</taxon>
    </lineage>
</organism>